<keyword evidence="4 7" id="KW-0274">FAD</keyword>
<protein>
    <submittedName>
        <fullName evidence="12">Putative acyl-CoA dehydrogenase</fullName>
        <ecNumber evidence="12">1.3.99.-</ecNumber>
    </submittedName>
</protein>
<dbReference type="FunFam" id="1.20.140.10:FF:000019">
    <property type="entry name" value="Acyl-CoA dehydrogenase"/>
    <property type="match status" value="1"/>
</dbReference>
<keyword evidence="13" id="KW-1185">Reference proteome</keyword>
<dbReference type="InterPro" id="IPR037069">
    <property type="entry name" value="AcylCoA_DH/ox_N_sf"/>
</dbReference>
<dbReference type="SUPFAM" id="SSF47203">
    <property type="entry name" value="Acyl-CoA dehydrogenase C-terminal domain-like"/>
    <property type="match status" value="1"/>
</dbReference>
<keyword evidence="5 7" id="KW-0560">Oxidoreductase</keyword>
<dbReference type="InterPro" id="IPR009100">
    <property type="entry name" value="AcylCoA_DH/oxidase_NM_dom_sf"/>
</dbReference>
<evidence type="ECO:0000256" key="5">
    <source>
        <dbReference type="ARBA" id="ARBA00023002"/>
    </source>
</evidence>
<dbReference type="InterPro" id="IPR006091">
    <property type="entry name" value="Acyl-CoA_Oxase/DH_mid-dom"/>
</dbReference>
<dbReference type="Pfam" id="PF02771">
    <property type="entry name" value="Acyl-CoA_dh_N"/>
    <property type="match status" value="1"/>
</dbReference>
<organism evidence="12 13">
    <name type="scientific">Luteitalea pratensis</name>
    <dbReference type="NCBI Taxonomy" id="1855912"/>
    <lineage>
        <taxon>Bacteria</taxon>
        <taxon>Pseudomonadati</taxon>
        <taxon>Acidobacteriota</taxon>
        <taxon>Vicinamibacteria</taxon>
        <taxon>Vicinamibacterales</taxon>
        <taxon>Vicinamibacteraceae</taxon>
        <taxon>Luteitalea</taxon>
    </lineage>
</organism>
<evidence type="ECO:0000256" key="2">
    <source>
        <dbReference type="ARBA" id="ARBA00009347"/>
    </source>
</evidence>
<comment type="similarity">
    <text evidence="2 7">Belongs to the acyl-CoA dehydrogenase family.</text>
</comment>
<reference evidence="12" key="1">
    <citation type="journal article" date="2016" name="Genome Announc.">
        <title>First Complete Genome Sequence of a Subdivision 6 Acidobacterium Strain.</title>
        <authorList>
            <person name="Huang S."/>
            <person name="Vieira S."/>
            <person name="Bunk B."/>
            <person name="Riedel T."/>
            <person name="Sproer C."/>
            <person name="Overmann J."/>
        </authorList>
    </citation>
    <scope>NUCLEOTIDE SEQUENCE [LARGE SCALE GENOMIC DNA]</scope>
    <source>
        <strain evidence="12">DSM 100886</strain>
    </source>
</reference>
<dbReference type="InterPro" id="IPR009075">
    <property type="entry name" value="AcylCo_DH/oxidase_C"/>
</dbReference>
<dbReference type="Gene3D" id="1.20.140.10">
    <property type="entry name" value="Butyryl-CoA Dehydrogenase, subunit A, domain 3"/>
    <property type="match status" value="2"/>
</dbReference>
<dbReference type="Pfam" id="PF21263">
    <property type="entry name" value="Acyl-CoA-dh_C"/>
    <property type="match status" value="1"/>
</dbReference>
<evidence type="ECO:0000256" key="4">
    <source>
        <dbReference type="ARBA" id="ARBA00022827"/>
    </source>
</evidence>
<evidence type="ECO:0000313" key="12">
    <source>
        <dbReference type="EMBL" id="AMY12701.1"/>
    </source>
</evidence>
<dbReference type="GO" id="GO:0050660">
    <property type="term" value="F:flavin adenine dinucleotide binding"/>
    <property type="evidence" value="ECO:0007669"/>
    <property type="project" value="InterPro"/>
</dbReference>
<evidence type="ECO:0000256" key="3">
    <source>
        <dbReference type="ARBA" id="ARBA00022630"/>
    </source>
</evidence>
<dbReference type="InterPro" id="IPR049426">
    <property type="entry name" value="Acyl-CoA-dh-like_C"/>
</dbReference>
<dbReference type="EC" id="1.3.99.-" evidence="12"/>
<dbReference type="PANTHER" id="PTHR43884">
    <property type="entry name" value="ACYL-COA DEHYDROGENASE"/>
    <property type="match status" value="1"/>
</dbReference>
<dbReference type="GO" id="GO:0003995">
    <property type="term" value="F:acyl-CoA dehydrogenase activity"/>
    <property type="evidence" value="ECO:0007669"/>
    <property type="project" value="InterPro"/>
</dbReference>
<proteinExistence type="inferred from homology"/>
<name>A0A143PWF6_LUTPR</name>
<feature type="domain" description="Acyl-CoA dehydrogenase-like C-terminal" evidence="11">
    <location>
        <begin position="451"/>
        <end position="553"/>
    </location>
</feature>
<evidence type="ECO:0000256" key="6">
    <source>
        <dbReference type="ARBA" id="ARBA00052546"/>
    </source>
</evidence>
<dbReference type="Gene3D" id="2.40.110.10">
    <property type="entry name" value="Butyryl-CoA Dehydrogenase, subunit A, domain 2"/>
    <property type="match status" value="1"/>
</dbReference>
<evidence type="ECO:0000256" key="7">
    <source>
        <dbReference type="RuleBase" id="RU362125"/>
    </source>
</evidence>
<dbReference type="InterPro" id="IPR046373">
    <property type="entry name" value="Acyl-CoA_Oxase/DH_mid-dom_sf"/>
</dbReference>
<dbReference type="Pfam" id="PF00441">
    <property type="entry name" value="Acyl-CoA_dh_1"/>
    <property type="match status" value="1"/>
</dbReference>
<dbReference type="PATRIC" id="fig|1813736.3.peg.6286"/>
<dbReference type="InterPro" id="IPR013786">
    <property type="entry name" value="AcylCoA_DH/ox_N"/>
</dbReference>
<keyword evidence="3 7" id="KW-0285">Flavoprotein</keyword>
<feature type="domain" description="Acyl-CoA oxidase/dehydrogenase middle" evidence="9">
    <location>
        <begin position="144"/>
        <end position="233"/>
    </location>
</feature>
<feature type="domain" description="Acyl-CoA dehydrogenase/oxidase N-terminal" evidence="10">
    <location>
        <begin position="28"/>
        <end position="140"/>
    </location>
</feature>
<dbReference type="EMBL" id="CP015136">
    <property type="protein sequence ID" value="AMY12701.1"/>
    <property type="molecule type" value="Genomic_DNA"/>
</dbReference>
<evidence type="ECO:0000256" key="1">
    <source>
        <dbReference type="ARBA" id="ARBA00001974"/>
    </source>
</evidence>
<evidence type="ECO:0000259" key="8">
    <source>
        <dbReference type="Pfam" id="PF00441"/>
    </source>
</evidence>
<dbReference type="PANTHER" id="PTHR43884:SF12">
    <property type="entry name" value="ISOVALERYL-COA DEHYDROGENASE, MITOCHONDRIAL-RELATED"/>
    <property type="match status" value="1"/>
</dbReference>
<dbReference type="FunFam" id="1.10.540.10:FF:000001">
    <property type="entry name" value="Very long-chain-specific acyl-CoA dehydrogenase, mitochondrial"/>
    <property type="match status" value="1"/>
</dbReference>
<accession>A0A143PWF6</accession>
<dbReference type="RefSeq" id="WP_110174138.1">
    <property type="nucleotide sequence ID" value="NZ_CP015136.1"/>
</dbReference>
<evidence type="ECO:0000259" key="10">
    <source>
        <dbReference type="Pfam" id="PF02771"/>
    </source>
</evidence>
<comment type="cofactor">
    <cofactor evidence="1 7">
        <name>FAD</name>
        <dbReference type="ChEBI" id="CHEBI:57692"/>
    </cofactor>
</comment>
<evidence type="ECO:0000259" key="9">
    <source>
        <dbReference type="Pfam" id="PF02770"/>
    </source>
</evidence>
<dbReference type="KEGG" id="abac:LuPra_05983"/>
<sequence>MTMTSQFGGAWLLGETSQDDVFRPEDRNDEHRMIAATAQAFIEQEVIPRNDALEAKNWAVARQLMRHCGELGLLGVDVPEDFGGVGLDTVSSVLVSEAMGRHASFATTAGAHMGLCVVPLLWFGTPAQRSRYLPGLVAGEIVGAYGLSEAGSGSDALGARATATPLPDGGYELNGEKLWITNCGFADLFVVFAKVNGDHFTAFLVPRTTPGVTPGREEHKMGLHGSSTAPLLLQGARVGADAVLGEVGKGHKVAFTVLNYGRFKLGAMTTGGARQALKEAAKYAATRRQFGQPIADFGAIKLKLSEMAARLYAGESALFRVAGSLDHGGTPHEARSRVFEQHAVEASILKVLASETLQYVLDENIQIHGGNGFVRDYPAEGYYRDARVNRIFEGTNEINRLLLAGQLVRRAARGEVALIAAARALPEQLLTLPITPPEEAGALLRHVASGLKQATVMLLGAAMQRYQEQIADEQEVLVWIADMAIDAYAVDSTVLRALRVIGEAEPEVAASHRDAALIVASEAALRADALLRRALPAVLEGDMLRIALSGARRLLKMPAADQRPWRRSLAAACVARPGAVFGEPARHGMLAG</sequence>
<feature type="domain" description="Acyl-CoA dehydrogenase/oxidase C-terminal" evidence="8">
    <location>
        <begin position="248"/>
        <end position="406"/>
    </location>
</feature>
<dbReference type="AlphaFoldDB" id="A0A143PWF6"/>
<dbReference type="OrthoDB" id="105706at2"/>
<evidence type="ECO:0000259" key="11">
    <source>
        <dbReference type="Pfam" id="PF21263"/>
    </source>
</evidence>
<dbReference type="Gene3D" id="1.10.540.10">
    <property type="entry name" value="Acyl-CoA dehydrogenase/oxidase, N-terminal domain"/>
    <property type="match status" value="1"/>
</dbReference>
<dbReference type="SUPFAM" id="SSF56645">
    <property type="entry name" value="Acyl-CoA dehydrogenase NM domain-like"/>
    <property type="match status" value="1"/>
</dbReference>
<gene>
    <name evidence="12" type="primary">fadE</name>
    <name evidence="12" type="ORF">LuPra_05983</name>
</gene>
<evidence type="ECO:0000313" key="13">
    <source>
        <dbReference type="Proteomes" id="UP000076079"/>
    </source>
</evidence>
<dbReference type="STRING" id="1855912.LuPra_05983"/>
<dbReference type="PROSITE" id="PS00072">
    <property type="entry name" value="ACYL_COA_DH_1"/>
    <property type="match status" value="1"/>
</dbReference>
<dbReference type="Pfam" id="PF02770">
    <property type="entry name" value="Acyl-CoA_dh_M"/>
    <property type="match status" value="1"/>
</dbReference>
<comment type="catalytic activity">
    <reaction evidence="6">
        <text>a 2,3-saturated acyl-CoA + A = a 2,3-dehydroacyl-CoA + AH2</text>
        <dbReference type="Rhea" id="RHEA:48608"/>
        <dbReference type="ChEBI" id="CHEBI:13193"/>
        <dbReference type="ChEBI" id="CHEBI:17499"/>
        <dbReference type="ChEBI" id="CHEBI:60015"/>
        <dbReference type="ChEBI" id="CHEBI:65111"/>
    </reaction>
</comment>
<dbReference type="InterPro" id="IPR036250">
    <property type="entry name" value="AcylCo_DH-like_C"/>
</dbReference>
<dbReference type="Proteomes" id="UP000076079">
    <property type="component" value="Chromosome"/>
</dbReference>
<dbReference type="InterPro" id="IPR006089">
    <property type="entry name" value="Acyl-CoA_DH_CS"/>
</dbReference>